<evidence type="ECO:0000313" key="2">
    <source>
        <dbReference type="Proteomes" id="UP001370348"/>
    </source>
</evidence>
<name>A0ABZ2M0V4_9BACT</name>
<organism evidence="1 2">
    <name type="scientific">Pendulispora albinea</name>
    <dbReference type="NCBI Taxonomy" id="2741071"/>
    <lineage>
        <taxon>Bacteria</taxon>
        <taxon>Pseudomonadati</taxon>
        <taxon>Myxococcota</taxon>
        <taxon>Myxococcia</taxon>
        <taxon>Myxococcales</taxon>
        <taxon>Sorangiineae</taxon>
        <taxon>Pendulisporaceae</taxon>
        <taxon>Pendulispora</taxon>
    </lineage>
</organism>
<evidence type="ECO:0000313" key="1">
    <source>
        <dbReference type="EMBL" id="WXB16838.1"/>
    </source>
</evidence>
<accession>A0ABZ2M0V4</accession>
<reference evidence="1 2" key="1">
    <citation type="submission" date="2021-12" db="EMBL/GenBank/DDBJ databases">
        <title>Discovery of the Pendulisporaceae a myxobacterial family with distinct sporulation behavior and unique specialized metabolism.</title>
        <authorList>
            <person name="Garcia R."/>
            <person name="Popoff A."/>
            <person name="Bader C.D."/>
            <person name="Loehr J."/>
            <person name="Walesch S."/>
            <person name="Walt C."/>
            <person name="Boldt J."/>
            <person name="Bunk B."/>
            <person name="Haeckl F.J.F.P.J."/>
            <person name="Gunesch A.P."/>
            <person name="Birkelbach J."/>
            <person name="Nuebel U."/>
            <person name="Pietschmann T."/>
            <person name="Bach T."/>
            <person name="Mueller R."/>
        </authorList>
    </citation>
    <scope>NUCLEOTIDE SEQUENCE [LARGE SCALE GENOMIC DNA]</scope>
    <source>
        <strain evidence="1 2">MSr11954</strain>
    </source>
</reference>
<keyword evidence="2" id="KW-1185">Reference proteome</keyword>
<sequence>MTTTVSAGSALEARGGAAFGASAACPDGGCARSSARARRVQVVHVADADADASVTAIMSVSLPFTG</sequence>
<proteinExistence type="predicted"/>
<dbReference type="RefSeq" id="WP_394826466.1">
    <property type="nucleotide sequence ID" value="NZ_CP089984.1"/>
</dbReference>
<dbReference type="EMBL" id="CP089984">
    <property type="protein sequence ID" value="WXB16838.1"/>
    <property type="molecule type" value="Genomic_DNA"/>
</dbReference>
<dbReference type="Proteomes" id="UP001370348">
    <property type="component" value="Chromosome"/>
</dbReference>
<protein>
    <submittedName>
        <fullName evidence="1">Uncharacterized protein</fullName>
    </submittedName>
</protein>
<gene>
    <name evidence="1" type="ORF">LZC94_06055</name>
</gene>